<dbReference type="CDD" id="cd00093">
    <property type="entry name" value="HTH_XRE"/>
    <property type="match status" value="1"/>
</dbReference>
<dbReference type="InterPro" id="IPR003615">
    <property type="entry name" value="HNH_nuc"/>
</dbReference>
<keyword evidence="4" id="KW-1185">Reference proteome</keyword>
<dbReference type="Gene3D" id="3.90.75.10">
    <property type="entry name" value="Homing Intron 3 (I-ppo) Encoded Endonuclease, Chain A"/>
    <property type="match status" value="1"/>
</dbReference>
<gene>
    <name evidence="3" type="ORF">DJ70_08055</name>
</gene>
<evidence type="ECO:0000313" key="3">
    <source>
        <dbReference type="EMBL" id="OYR56659.1"/>
    </source>
</evidence>
<evidence type="ECO:0000313" key="4">
    <source>
        <dbReference type="Proteomes" id="UP000216308"/>
    </source>
</evidence>
<evidence type="ECO:0000256" key="1">
    <source>
        <dbReference type="SAM" id="MobiDB-lite"/>
    </source>
</evidence>
<organism evidence="3 4">
    <name type="scientific">Halorubrum halodurans</name>
    <dbReference type="NCBI Taxonomy" id="1383851"/>
    <lineage>
        <taxon>Archaea</taxon>
        <taxon>Methanobacteriati</taxon>
        <taxon>Methanobacteriota</taxon>
        <taxon>Stenosarchaea group</taxon>
        <taxon>Halobacteria</taxon>
        <taxon>Halobacteriales</taxon>
        <taxon>Haloferacaceae</taxon>
        <taxon>Halorubrum</taxon>
    </lineage>
</organism>
<feature type="compositionally biased region" description="Basic and acidic residues" evidence="1">
    <location>
        <begin position="136"/>
        <end position="153"/>
    </location>
</feature>
<dbReference type="AlphaFoldDB" id="A0A256IJD5"/>
<dbReference type="InterPro" id="IPR044930">
    <property type="entry name" value="Homing_endonuclease_His-Me"/>
</dbReference>
<reference evidence="3 4" key="1">
    <citation type="journal article" date="2014" name="Front. Microbiol.">
        <title>Population and genomic analysis of the genus Halorubrum.</title>
        <authorList>
            <person name="Fullmer M.S."/>
            <person name="Soucy S.M."/>
            <person name="Swithers K.S."/>
            <person name="Makkay A.M."/>
            <person name="Wheeler R."/>
            <person name="Ventosa A."/>
            <person name="Gogarten J.P."/>
            <person name="Papke R.T."/>
        </authorList>
    </citation>
    <scope>NUCLEOTIDE SEQUENCE [LARGE SCALE GENOMIC DNA]</scope>
    <source>
        <strain evidence="3 4">Cb34</strain>
    </source>
</reference>
<evidence type="ECO:0000259" key="2">
    <source>
        <dbReference type="Pfam" id="PF13392"/>
    </source>
</evidence>
<dbReference type="InterPro" id="IPR044925">
    <property type="entry name" value="His-Me_finger_sf"/>
</dbReference>
<feature type="region of interest" description="Disordered" evidence="1">
    <location>
        <begin position="1"/>
        <end position="39"/>
    </location>
</feature>
<feature type="region of interest" description="Disordered" evidence="1">
    <location>
        <begin position="136"/>
        <end position="171"/>
    </location>
</feature>
<dbReference type="Proteomes" id="UP000216308">
    <property type="component" value="Unassembled WGS sequence"/>
</dbReference>
<sequence>MSTTPDQSNDTEPNRNNNPDHDRENNNTLTIPDTGLPNIEQRFNEKIRTGTPPDPDTVEPGTTITTPCHEWTAGTGSHGYGAFRAQGSIRPAHRVAWQLHHATALHDDNKTIHHKCRNKTCVNPDHLELLDRGEHTRRTYENGELTEPSREAAARGGRNGTPPRKIDADTGAEIRSEYQASDVTQQHLADKYNVSTSLISKIINRKRADSDRDS</sequence>
<dbReference type="EMBL" id="NHPJ01000081">
    <property type="protein sequence ID" value="OYR56659.1"/>
    <property type="molecule type" value="Genomic_DNA"/>
</dbReference>
<dbReference type="SUPFAM" id="SSF54060">
    <property type="entry name" value="His-Me finger endonucleases"/>
    <property type="match status" value="1"/>
</dbReference>
<protein>
    <recommendedName>
        <fullName evidence="2">HNH nuclease domain-containing protein</fullName>
    </recommendedName>
</protein>
<dbReference type="GO" id="GO:0004519">
    <property type="term" value="F:endonuclease activity"/>
    <property type="evidence" value="ECO:0007669"/>
    <property type="project" value="InterPro"/>
</dbReference>
<dbReference type="InterPro" id="IPR001387">
    <property type="entry name" value="Cro/C1-type_HTH"/>
</dbReference>
<name>A0A256IJD5_9EURY</name>
<feature type="compositionally biased region" description="Polar residues" evidence="1">
    <location>
        <begin position="1"/>
        <end position="11"/>
    </location>
</feature>
<comment type="caution">
    <text evidence="3">The sequence shown here is derived from an EMBL/GenBank/DDBJ whole genome shotgun (WGS) entry which is preliminary data.</text>
</comment>
<dbReference type="Pfam" id="PF13392">
    <property type="entry name" value="HNH_3"/>
    <property type="match status" value="1"/>
</dbReference>
<dbReference type="RefSeq" id="WP_094531795.1">
    <property type="nucleotide sequence ID" value="NZ_NHPJ01000081.1"/>
</dbReference>
<accession>A0A256IJD5</accession>
<feature type="domain" description="HNH nuclease" evidence="2">
    <location>
        <begin position="91"/>
        <end position="137"/>
    </location>
</feature>
<proteinExistence type="predicted"/>